<dbReference type="Gramene" id="HORVU.MOREX.r3.5HG0500860.1">
    <property type="protein sequence ID" value="HORVU.MOREX.r3.5HG0500860.1.CDS1"/>
    <property type="gene ID" value="HORVU.MOREX.r3.5HG0500860"/>
</dbReference>
<dbReference type="EnsemblPlants" id="HORVU.MOREX.r3.5HG0500860.1">
    <property type="protein sequence ID" value="HORVU.MOREX.r3.5HG0500860.1.CDS1"/>
    <property type="gene ID" value="HORVU.MOREX.r3.5HG0500860"/>
</dbReference>
<keyword evidence="2" id="KW-0732">Signal</keyword>
<dbReference type="Proteomes" id="UP000011116">
    <property type="component" value="Chromosome 5H"/>
</dbReference>
<organism evidence="3 4">
    <name type="scientific">Hordeum vulgare subsp. vulgare</name>
    <name type="common">Domesticated barley</name>
    <dbReference type="NCBI Taxonomy" id="112509"/>
    <lineage>
        <taxon>Eukaryota</taxon>
        <taxon>Viridiplantae</taxon>
        <taxon>Streptophyta</taxon>
        <taxon>Embryophyta</taxon>
        <taxon>Tracheophyta</taxon>
        <taxon>Spermatophyta</taxon>
        <taxon>Magnoliopsida</taxon>
        <taxon>Liliopsida</taxon>
        <taxon>Poales</taxon>
        <taxon>Poaceae</taxon>
        <taxon>BOP clade</taxon>
        <taxon>Pooideae</taxon>
        <taxon>Triticodae</taxon>
        <taxon>Triticeae</taxon>
        <taxon>Hordeinae</taxon>
        <taxon>Hordeum</taxon>
    </lineage>
</organism>
<reference evidence="3" key="2">
    <citation type="submission" date="2020-10" db="EMBL/GenBank/DDBJ databases">
        <authorList>
            <person name="Scholz U."/>
            <person name="Mascher M."/>
            <person name="Fiebig A."/>
        </authorList>
    </citation>
    <scope>NUCLEOTIDE SEQUENCE [LARGE SCALE GENOMIC DNA]</scope>
    <source>
        <strain evidence="3">cv. Morex</strain>
    </source>
</reference>
<evidence type="ECO:0000313" key="3">
    <source>
        <dbReference type="EnsemblPlants" id="HORVU.MOREX.r3.5HG0500860.1.CDS1"/>
    </source>
</evidence>
<protein>
    <submittedName>
        <fullName evidence="3">Uncharacterized protein</fullName>
    </submittedName>
</protein>
<feature type="chain" id="PRO_5035315588" evidence="2">
    <location>
        <begin position="29"/>
        <end position="120"/>
    </location>
</feature>
<name>A0A8I6XSD0_HORVV</name>
<evidence type="ECO:0000313" key="4">
    <source>
        <dbReference type="Proteomes" id="UP000011116"/>
    </source>
</evidence>
<feature type="signal peptide" evidence="2">
    <location>
        <begin position="1"/>
        <end position="28"/>
    </location>
</feature>
<sequence>MSSLAVGRGLGLELWLGGLFSAAELAAAELLLQLGGDDEEAPSTMYSSGPSVSSPSKAGVAVEWVVEETASLELDTRARKRYRRVSDLYTATIPVRDDAPAAKKGRTCDGGGGDEIQRLP</sequence>
<evidence type="ECO:0000256" key="2">
    <source>
        <dbReference type="SAM" id="SignalP"/>
    </source>
</evidence>
<keyword evidence="4" id="KW-1185">Reference proteome</keyword>
<reference evidence="4" key="1">
    <citation type="journal article" date="2012" name="Nature">
        <title>A physical, genetic and functional sequence assembly of the barley genome.</title>
        <authorList>
            <consortium name="The International Barley Genome Sequencing Consortium"/>
            <person name="Mayer K.F."/>
            <person name="Waugh R."/>
            <person name="Brown J.W."/>
            <person name="Schulman A."/>
            <person name="Langridge P."/>
            <person name="Platzer M."/>
            <person name="Fincher G.B."/>
            <person name="Muehlbauer G.J."/>
            <person name="Sato K."/>
            <person name="Close T.J."/>
            <person name="Wise R.P."/>
            <person name="Stein N."/>
        </authorList>
    </citation>
    <scope>NUCLEOTIDE SEQUENCE [LARGE SCALE GENOMIC DNA]</scope>
    <source>
        <strain evidence="4">cv. Morex</strain>
    </source>
</reference>
<feature type="region of interest" description="Disordered" evidence="1">
    <location>
        <begin position="99"/>
        <end position="120"/>
    </location>
</feature>
<dbReference type="PANTHER" id="PTHR35167:SF17">
    <property type="match status" value="1"/>
</dbReference>
<accession>A0A8I6XSD0</accession>
<evidence type="ECO:0000256" key="1">
    <source>
        <dbReference type="SAM" id="MobiDB-lite"/>
    </source>
</evidence>
<dbReference type="AlphaFoldDB" id="A0A8I6XSD0"/>
<dbReference type="PANTHER" id="PTHR35167">
    <property type="entry name" value="OS05G0216466 PROTEIN"/>
    <property type="match status" value="1"/>
</dbReference>
<proteinExistence type="predicted"/>
<reference evidence="3" key="3">
    <citation type="submission" date="2022-01" db="UniProtKB">
        <authorList>
            <consortium name="EnsemblPlants"/>
        </authorList>
    </citation>
    <scope>IDENTIFICATION</scope>
    <source>
        <strain evidence="3">subsp. vulgare</strain>
    </source>
</reference>
<dbReference type="Gramene" id="HORVU.MOREX.r2.5HG0415710.1">
    <property type="protein sequence ID" value="HORVU.MOREX.r2.5HG0415710.1.CDS.1"/>
    <property type="gene ID" value="HORVU.MOREX.r2.5HG0415710"/>
</dbReference>